<comment type="caution">
    <text evidence="1">The sequence shown here is derived from an EMBL/GenBank/DDBJ whole genome shotgun (WGS) entry which is preliminary data.</text>
</comment>
<dbReference type="Proteomes" id="UP001253439">
    <property type="component" value="Unassembled WGS sequence"/>
</dbReference>
<gene>
    <name evidence="1" type="ORF">NDI54_05795</name>
</gene>
<name>A0AAE4JI90_9EURY</name>
<accession>A0AAE4JI90</accession>
<evidence type="ECO:0000313" key="2">
    <source>
        <dbReference type="Proteomes" id="UP001253439"/>
    </source>
</evidence>
<proteinExistence type="predicted"/>
<dbReference type="RefSeq" id="WP_310895533.1">
    <property type="nucleotide sequence ID" value="NZ_JAMQOM010000002.1"/>
</dbReference>
<protein>
    <submittedName>
        <fullName evidence="1">Uncharacterized protein</fullName>
    </submittedName>
</protein>
<reference evidence="1 2" key="1">
    <citation type="submission" date="2022-06" db="EMBL/GenBank/DDBJ databases">
        <title>Haloarcula sp. a new haloarchaeum isolate from saline soil.</title>
        <authorList>
            <person name="Strakova D."/>
            <person name="Galisteo C."/>
            <person name="Sanchez-Porro C."/>
            <person name="Ventosa A."/>
        </authorList>
    </citation>
    <scope>NUCLEOTIDE SEQUENCE [LARGE SCALE GENOMIC DNA]</scope>
    <source>
        <strain evidence="1 2">S1AR25-5A</strain>
    </source>
</reference>
<sequence length="51" mass="5668">MTTADTDELRDHVEESLGDHRDLLELLADLDTDLSEDAQRALEILEDGGQS</sequence>
<dbReference type="AlphaFoldDB" id="A0AAE4JI90"/>
<evidence type="ECO:0000313" key="1">
    <source>
        <dbReference type="EMBL" id="MDS0220866.1"/>
    </source>
</evidence>
<organism evidence="1 2">
    <name type="scientific">Haloarcula terrestris</name>
    <dbReference type="NCBI Taxonomy" id="2950533"/>
    <lineage>
        <taxon>Archaea</taxon>
        <taxon>Methanobacteriati</taxon>
        <taxon>Methanobacteriota</taxon>
        <taxon>Stenosarchaea group</taxon>
        <taxon>Halobacteria</taxon>
        <taxon>Halobacteriales</taxon>
        <taxon>Haloarculaceae</taxon>
        <taxon>Haloarcula</taxon>
    </lineage>
</organism>
<dbReference type="EMBL" id="JAMQOM010000002">
    <property type="protein sequence ID" value="MDS0220866.1"/>
    <property type="molecule type" value="Genomic_DNA"/>
</dbReference>
<keyword evidence="2" id="KW-1185">Reference proteome</keyword>